<organism evidence="2 3">
    <name type="scientific">Dryococelus australis</name>
    <dbReference type="NCBI Taxonomy" id="614101"/>
    <lineage>
        <taxon>Eukaryota</taxon>
        <taxon>Metazoa</taxon>
        <taxon>Ecdysozoa</taxon>
        <taxon>Arthropoda</taxon>
        <taxon>Hexapoda</taxon>
        <taxon>Insecta</taxon>
        <taxon>Pterygota</taxon>
        <taxon>Neoptera</taxon>
        <taxon>Polyneoptera</taxon>
        <taxon>Phasmatodea</taxon>
        <taxon>Verophasmatodea</taxon>
        <taxon>Anareolatae</taxon>
        <taxon>Phasmatidae</taxon>
        <taxon>Eurycanthinae</taxon>
        <taxon>Dryococelus</taxon>
    </lineage>
</organism>
<evidence type="ECO:0000313" key="2">
    <source>
        <dbReference type="EMBL" id="KAJ8873541.1"/>
    </source>
</evidence>
<accession>A0ABQ9GND9</accession>
<reference evidence="2 3" key="1">
    <citation type="submission" date="2023-02" db="EMBL/GenBank/DDBJ databases">
        <title>LHISI_Scaffold_Assembly.</title>
        <authorList>
            <person name="Stuart O.P."/>
            <person name="Cleave R."/>
            <person name="Magrath M.J.L."/>
            <person name="Mikheyev A.S."/>
        </authorList>
    </citation>
    <scope>NUCLEOTIDE SEQUENCE [LARGE SCALE GENOMIC DNA]</scope>
    <source>
        <strain evidence="2">Daus_M_001</strain>
        <tissue evidence="2">Leg muscle</tissue>
    </source>
</reference>
<dbReference type="InterPro" id="IPR036397">
    <property type="entry name" value="RNaseH_sf"/>
</dbReference>
<protein>
    <recommendedName>
        <fullName evidence="4">Integrase catalytic domain-containing protein</fullName>
    </recommendedName>
</protein>
<keyword evidence="3" id="KW-1185">Reference proteome</keyword>
<gene>
    <name evidence="2" type="ORF">PR048_024359</name>
</gene>
<dbReference type="InterPro" id="IPR050951">
    <property type="entry name" value="Retrovirus_Pol_polyprotein"/>
</dbReference>
<feature type="compositionally biased region" description="Basic and acidic residues" evidence="1">
    <location>
        <begin position="202"/>
        <end position="214"/>
    </location>
</feature>
<feature type="region of interest" description="Disordered" evidence="1">
    <location>
        <begin position="194"/>
        <end position="246"/>
    </location>
</feature>
<dbReference type="EMBL" id="JARBHB010000010">
    <property type="protein sequence ID" value="KAJ8873541.1"/>
    <property type="molecule type" value="Genomic_DNA"/>
</dbReference>
<dbReference type="PANTHER" id="PTHR37984">
    <property type="entry name" value="PROTEIN CBG26694"/>
    <property type="match status" value="1"/>
</dbReference>
<proteinExistence type="predicted"/>
<feature type="compositionally biased region" description="Basic residues" evidence="1">
    <location>
        <begin position="161"/>
        <end position="171"/>
    </location>
</feature>
<dbReference type="Proteomes" id="UP001159363">
    <property type="component" value="Chromosome 9"/>
</dbReference>
<evidence type="ECO:0000313" key="3">
    <source>
        <dbReference type="Proteomes" id="UP001159363"/>
    </source>
</evidence>
<dbReference type="PANTHER" id="PTHR37984:SF5">
    <property type="entry name" value="PROTEIN NYNRIN-LIKE"/>
    <property type="match status" value="1"/>
</dbReference>
<dbReference type="InterPro" id="IPR012337">
    <property type="entry name" value="RNaseH-like_sf"/>
</dbReference>
<dbReference type="Gene3D" id="3.30.420.10">
    <property type="entry name" value="Ribonuclease H-like superfamily/Ribonuclease H"/>
    <property type="match status" value="1"/>
</dbReference>
<dbReference type="SUPFAM" id="SSF53098">
    <property type="entry name" value="Ribonuclease H-like"/>
    <property type="match status" value="1"/>
</dbReference>
<name>A0ABQ9GND9_9NEOP</name>
<sequence length="246" mass="28155">MGVVKYVRRLAEGCEQCLHQRVQRVEPLTLTPLLVRPWATVGINIMQIKGSHYLVIYDYFSRYLEVAHMDRLTTYAVIKLLQNIFFRHGIPETVRIVQTTLQPQWEYGLLQSICVRDSYLKTRSKMAYDRKHGFKELEPLAPGELKRQGTIQGTAKYPSKGARRREQKRGAGKGNQYTTCIRYSSTSGIRRSMIAQPFDRGTLPRDSPDDKAEEACSMSRRGRNSPTTKVGLIGQQADKAEKEVEM</sequence>
<evidence type="ECO:0008006" key="4">
    <source>
        <dbReference type="Google" id="ProtNLM"/>
    </source>
</evidence>
<evidence type="ECO:0000256" key="1">
    <source>
        <dbReference type="SAM" id="MobiDB-lite"/>
    </source>
</evidence>
<feature type="region of interest" description="Disordered" evidence="1">
    <location>
        <begin position="145"/>
        <end position="176"/>
    </location>
</feature>
<comment type="caution">
    <text evidence="2">The sequence shown here is derived from an EMBL/GenBank/DDBJ whole genome shotgun (WGS) entry which is preliminary data.</text>
</comment>